<dbReference type="SUPFAM" id="SSF53335">
    <property type="entry name" value="S-adenosyl-L-methionine-dependent methyltransferases"/>
    <property type="match status" value="1"/>
</dbReference>
<reference evidence="2 3" key="1">
    <citation type="journal article" date="2015" name="Nature">
        <title>rRNA introns, odd ribosomes, and small enigmatic genomes across a large radiation of phyla.</title>
        <authorList>
            <person name="Brown C.T."/>
            <person name="Hug L.A."/>
            <person name="Thomas B.C."/>
            <person name="Sharon I."/>
            <person name="Castelle C.J."/>
            <person name="Singh A."/>
            <person name="Wilkins M.J."/>
            <person name="Williams K.H."/>
            <person name="Banfield J.F."/>
        </authorList>
    </citation>
    <scope>NUCLEOTIDE SEQUENCE [LARGE SCALE GENOMIC DNA]</scope>
</reference>
<name>A0A0G1FKM0_9BACT</name>
<keyword evidence="2" id="KW-0489">Methyltransferase</keyword>
<proteinExistence type="predicted"/>
<evidence type="ECO:0000259" key="1">
    <source>
        <dbReference type="Pfam" id="PF13847"/>
    </source>
</evidence>
<dbReference type="InterPro" id="IPR029063">
    <property type="entry name" value="SAM-dependent_MTases_sf"/>
</dbReference>
<sequence length="265" mass="30498">MLSSSQIKNKLLTPIVVFLQKTAVLSAVACRLVKWTGKHKDPIHPKHLVKIRDPWYLEYLHAQDIVLDVGCNNGQHTLKAAKKCKFIYGFDYDRGLLQLAQKEASRLSLKNVEFQIGNAEKAYPYKKQTFNIILFFDVLEHLYEREQALKEIHRVLKPKGKLLLSVPNKDTSWKRLQERLGLPYYSDPDHKVEFTQKTIEQLLNNTGYKATKILPVTLDTPWVGVIDVVGGLSLSAYAAISRWRRQQALFNPKESIGWEIVCIKK</sequence>
<dbReference type="PANTHER" id="PTHR43861">
    <property type="entry name" value="TRANS-ACONITATE 2-METHYLTRANSFERASE-RELATED"/>
    <property type="match status" value="1"/>
</dbReference>
<feature type="domain" description="Methyltransferase" evidence="1">
    <location>
        <begin position="61"/>
        <end position="168"/>
    </location>
</feature>
<evidence type="ECO:0000313" key="3">
    <source>
        <dbReference type="Proteomes" id="UP000034050"/>
    </source>
</evidence>
<dbReference type="Gene3D" id="3.40.50.150">
    <property type="entry name" value="Vaccinia Virus protein VP39"/>
    <property type="match status" value="1"/>
</dbReference>
<comment type="caution">
    <text evidence="2">The sequence shown here is derived from an EMBL/GenBank/DDBJ whole genome shotgun (WGS) entry which is preliminary data.</text>
</comment>
<dbReference type="GO" id="GO:0032259">
    <property type="term" value="P:methylation"/>
    <property type="evidence" value="ECO:0007669"/>
    <property type="project" value="UniProtKB-KW"/>
</dbReference>
<accession>A0A0G1FKM0</accession>
<dbReference type="EMBL" id="LCFD01000002">
    <property type="protein sequence ID" value="KKS87443.1"/>
    <property type="molecule type" value="Genomic_DNA"/>
</dbReference>
<keyword evidence="2" id="KW-0808">Transferase</keyword>
<dbReference type="CDD" id="cd02440">
    <property type="entry name" value="AdoMet_MTases"/>
    <property type="match status" value="1"/>
</dbReference>
<organism evidence="2 3">
    <name type="scientific">Candidatus Gottesmanbacteria bacterium GW2011_GWB1_43_11</name>
    <dbReference type="NCBI Taxonomy" id="1618446"/>
    <lineage>
        <taxon>Bacteria</taxon>
        <taxon>Candidatus Gottesmaniibacteriota</taxon>
    </lineage>
</organism>
<dbReference type="InterPro" id="IPR025714">
    <property type="entry name" value="Methyltranfer_dom"/>
</dbReference>
<dbReference type="AlphaFoldDB" id="A0A0G1FKM0"/>
<evidence type="ECO:0000313" key="2">
    <source>
        <dbReference type="EMBL" id="KKS87443.1"/>
    </source>
</evidence>
<dbReference type="STRING" id="1618446.UV61_C0002G0164"/>
<gene>
    <name evidence="2" type="ORF">UV61_C0002G0164</name>
</gene>
<protein>
    <submittedName>
        <fullName evidence="2">Methyltransferase type 11</fullName>
    </submittedName>
</protein>
<dbReference type="Proteomes" id="UP000034050">
    <property type="component" value="Unassembled WGS sequence"/>
</dbReference>
<dbReference type="GO" id="GO:0008168">
    <property type="term" value="F:methyltransferase activity"/>
    <property type="evidence" value="ECO:0007669"/>
    <property type="project" value="UniProtKB-KW"/>
</dbReference>
<dbReference type="Pfam" id="PF13847">
    <property type="entry name" value="Methyltransf_31"/>
    <property type="match status" value="1"/>
</dbReference>